<protein>
    <submittedName>
        <fullName evidence="1">Uncharacterized protein</fullName>
    </submittedName>
</protein>
<reference evidence="1" key="2">
    <citation type="journal article" date="2015" name="Data Brief">
        <title>Shoot transcriptome of the giant reed, Arundo donax.</title>
        <authorList>
            <person name="Barrero R.A."/>
            <person name="Guerrero F.D."/>
            <person name="Moolhuijzen P."/>
            <person name="Goolsby J.A."/>
            <person name="Tidwell J."/>
            <person name="Bellgard S.E."/>
            <person name="Bellgard M.I."/>
        </authorList>
    </citation>
    <scope>NUCLEOTIDE SEQUENCE</scope>
    <source>
        <tissue evidence="1">Shoot tissue taken approximately 20 cm above the soil surface</tissue>
    </source>
</reference>
<evidence type="ECO:0000313" key="1">
    <source>
        <dbReference type="EMBL" id="JAD92709.1"/>
    </source>
</evidence>
<proteinExistence type="predicted"/>
<dbReference type="EMBL" id="GBRH01205186">
    <property type="protein sequence ID" value="JAD92709.1"/>
    <property type="molecule type" value="Transcribed_RNA"/>
</dbReference>
<dbReference type="AlphaFoldDB" id="A0A0A9DVY8"/>
<accession>A0A0A9DVY8</accession>
<organism evidence="1">
    <name type="scientific">Arundo donax</name>
    <name type="common">Giant reed</name>
    <name type="synonym">Donax arundinaceus</name>
    <dbReference type="NCBI Taxonomy" id="35708"/>
    <lineage>
        <taxon>Eukaryota</taxon>
        <taxon>Viridiplantae</taxon>
        <taxon>Streptophyta</taxon>
        <taxon>Embryophyta</taxon>
        <taxon>Tracheophyta</taxon>
        <taxon>Spermatophyta</taxon>
        <taxon>Magnoliopsida</taxon>
        <taxon>Liliopsida</taxon>
        <taxon>Poales</taxon>
        <taxon>Poaceae</taxon>
        <taxon>PACMAD clade</taxon>
        <taxon>Arundinoideae</taxon>
        <taxon>Arundineae</taxon>
        <taxon>Arundo</taxon>
    </lineage>
</organism>
<reference evidence="1" key="1">
    <citation type="submission" date="2014-09" db="EMBL/GenBank/DDBJ databases">
        <authorList>
            <person name="Magalhaes I.L.F."/>
            <person name="Oliveira U."/>
            <person name="Santos F.R."/>
            <person name="Vidigal T.H.D.A."/>
            <person name="Brescovit A.D."/>
            <person name="Santos A.J."/>
        </authorList>
    </citation>
    <scope>NUCLEOTIDE SEQUENCE</scope>
    <source>
        <tissue evidence="1">Shoot tissue taken approximately 20 cm above the soil surface</tissue>
    </source>
</reference>
<sequence length="50" mass="5641">MLTPPCTPVVLVVRCSFTPITVMFGSWNWNLHTNMMANEMGNRSQESTLP</sequence>
<name>A0A0A9DVY8_ARUDO</name>